<accession>A0A494Y794</accession>
<keyword evidence="3" id="KW-1185">Reference proteome</keyword>
<proteinExistence type="predicted"/>
<dbReference type="InterPro" id="IPR014710">
    <property type="entry name" value="RmlC-like_jellyroll"/>
</dbReference>
<evidence type="ECO:0000313" key="2">
    <source>
        <dbReference type="EMBL" id="RKP57943.1"/>
    </source>
</evidence>
<evidence type="ECO:0000259" key="1">
    <source>
        <dbReference type="Pfam" id="PF07883"/>
    </source>
</evidence>
<dbReference type="AlphaFoldDB" id="A0A494Y794"/>
<dbReference type="Proteomes" id="UP000282076">
    <property type="component" value="Unassembled WGS sequence"/>
</dbReference>
<comment type="caution">
    <text evidence="2">The sequence shown here is derived from an EMBL/GenBank/DDBJ whole genome shotgun (WGS) entry which is preliminary data.</text>
</comment>
<dbReference type="InterPro" id="IPR052538">
    <property type="entry name" value="Flavonoid_dioxygenase-like"/>
</dbReference>
<dbReference type="InterPro" id="IPR013096">
    <property type="entry name" value="Cupin_2"/>
</dbReference>
<gene>
    <name evidence="2" type="ORF">D7Z26_00040</name>
</gene>
<dbReference type="OrthoDB" id="2620172at2"/>
<name>A0A494Y794_9BACL</name>
<dbReference type="PANTHER" id="PTHR43346:SF1">
    <property type="entry name" value="QUERCETIN 2,3-DIOXYGENASE-RELATED"/>
    <property type="match status" value="1"/>
</dbReference>
<dbReference type="SUPFAM" id="SSF51182">
    <property type="entry name" value="RmlC-like cupins"/>
    <property type="match status" value="1"/>
</dbReference>
<organism evidence="2 3">
    <name type="scientific">Cohnella endophytica</name>
    <dbReference type="NCBI Taxonomy" id="2419778"/>
    <lineage>
        <taxon>Bacteria</taxon>
        <taxon>Bacillati</taxon>
        <taxon>Bacillota</taxon>
        <taxon>Bacilli</taxon>
        <taxon>Bacillales</taxon>
        <taxon>Paenibacillaceae</taxon>
        <taxon>Cohnella</taxon>
    </lineage>
</organism>
<dbReference type="InterPro" id="IPR011051">
    <property type="entry name" value="RmlC_Cupin_sf"/>
</dbReference>
<reference evidence="2 3" key="1">
    <citation type="submission" date="2018-10" db="EMBL/GenBank/DDBJ databases">
        <title>Cohnella sp. M2MS4P-1, whole genome shotgun sequence.</title>
        <authorList>
            <person name="Tuo L."/>
        </authorList>
    </citation>
    <scope>NUCLEOTIDE SEQUENCE [LARGE SCALE GENOMIC DNA]</scope>
    <source>
        <strain evidence="2 3">M2MS4P-1</strain>
    </source>
</reference>
<evidence type="ECO:0000313" key="3">
    <source>
        <dbReference type="Proteomes" id="UP000282076"/>
    </source>
</evidence>
<dbReference type="EMBL" id="RBZM01000001">
    <property type="protein sequence ID" value="RKP57943.1"/>
    <property type="molecule type" value="Genomic_DNA"/>
</dbReference>
<sequence>MKSFNLFDLIAENEYKEKLYFEFLRYPSMSSGIYQLAVGSKDLQEPHSEDELYYIIEGKAILKVEEEEIQVESGSLVFVEAYKKHQFTKITEDLKILVIFSPAEYSLQKK</sequence>
<dbReference type="Pfam" id="PF07883">
    <property type="entry name" value="Cupin_2"/>
    <property type="match status" value="1"/>
</dbReference>
<dbReference type="PANTHER" id="PTHR43346">
    <property type="entry name" value="LIGAND BINDING DOMAIN PROTEIN, PUTATIVE (AFU_ORTHOLOGUE AFUA_6G14370)-RELATED"/>
    <property type="match status" value="1"/>
</dbReference>
<dbReference type="Gene3D" id="2.60.120.10">
    <property type="entry name" value="Jelly Rolls"/>
    <property type="match status" value="1"/>
</dbReference>
<feature type="domain" description="Cupin type-2" evidence="1">
    <location>
        <begin position="34"/>
        <end position="100"/>
    </location>
</feature>
<protein>
    <submittedName>
        <fullName evidence="2">Cupin domain-containing protein</fullName>
    </submittedName>
</protein>
<dbReference type="RefSeq" id="WP_120973562.1">
    <property type="nucleotide sequence ID" value="NZ_RBZM01000001.1"/>
</dbReference>